<dbReference type="InterPro" id="IPR019949">
    <property type="entry name" value="CmoO-like"/>
</dbReference>
<dbReference type="InterPro" id="IPR011251">
    <property type="entry name" value="Luciferase-like_dom"/>
</dbReference>
<gene>
    <name evidence="3" type="ORF">UFOPK2658_01666</name>
    <name evidence="4" type="ORF">UFOPK2880_01541</name>
    <name evidence="5" type="ORF">UFOPK3004_01209</name>
    <name evidence="6" type="ORF">UFOPK3304_01103</name>
    <name evidence="7" type="ORF">UFOPK3494_01477</name>
    <name evidence="8" type="ORF">UFOPK4134_01357</name>
</gene>
<dbReference type="CDD" id="cd00347">
    <property type="entry name" value="Flavin_utilizing_monoxygenases"/>
    <property type="match status" value="1"/>
</dbReference>
<dbReference type="EMBL" id="CAFBPS010000119">
    <property type="protein sequence ID" value="CAB5034564.1"/>
    <property type="molecule type" value="Genomic_DNA"/>
</dbReference>
<evidence type="ECO:0000313" key="6">
    <source>
        <dbReference type="EMBL" id="CAB4872843.1"/>
    </source>
</evidence>
<dbReference type="GO" id="GO:0005829">
    <property type="term" value="C:cytosol"/>
    <property type="evidence" value="ECO:0007669"/>
    <property type="project" value="TreeGrafter"/>
</dbReference>
<dbReference type="FunFam" id="3.20.20.30:FF:000002">
    <property type="entry name" value="LLM class flavin-dependent oxidoreductase"/>
    <property type="match status" value="1"/>
</dbReference>
<evidence type="ECO:0000313" key="3">
    <source>
        <dbReference type="EMBL" id="CAB4730667.1"/>
    </source>
</evidence>
<sequence>MTRRQGVPISVLDLSILREGASSADALTQTTTLAQCADASGYKRFWVAEHHNMPSVACTAPPVLIGHLAALTSRINVGSGGVMLPNHAPLVVAEQFAMLEALHPGRIDVGIGRAPGTDQRTAAAVRRSVDALGAEDFPTDLFELMDLLGDRRFDTTIGDHFKATPAASSYPKIFLLGSSGYSAHLAAKLGLPFGFAHHFDMGGTFEAAEIYRSRFVPSHILSEPHMIVTANVLAADTDEEALWHAKSSRLTGYLRRTGRFLPLPSAEDAARHPDIAEAERMPSSRIVGNGEQVAEQLHQLVQRVNADEAMVTAVAYETSARVRSLELLAKYW</sequence>
<dbReference type="EMBL" id="CAFBMF010000124">
    <property type="protein sequence ID" value="CAB4910284.1"/>
    <property type="molecule type" value="Genomic_DNA"/>
</dbReference>
<accession>A0A6J6S834</accession>
<evidence type="ECO:0000313" key="7">
    <source>
        <dbReference type="EMBL" id="CAB4910284.1"/>
    </source>
</evidence>
<organism evidence="3">
    <name type="scientific">freshwater metagenome</name>
    <dbReference type="NCBI Taxonomy" id="449393"/>
    <lineage>
        <taxon>unclassified sequences</taxon>
        <taxon>metagenomes</taxon>
        <taxon>ecological metagenomes</taxon>
    </lineage>
</organism>
<feature type="domain" description="Luciferase-like" evidence="2">
    <location>
        <begin position="23"/>
        <end position="302"/>
    </location>
</feature>
<dbReference type="EMBL" id="CAEZYH010000105">
    <property type="protein sequence ID" value="CAB4730667.1"/>
    <property type="molecule type" value="Genomic_DNA"/>
</dbReference>
<comment type="similarity">
    <text evidence="1">To bacterial alkanal monooxygenase alpha and beta chains.</text>
</comment>
<dbReference type="EMBL" id="CAFBLJ010000054">
    <property type="protein sequence ID" value="CAB4872843.1"/>
    <property type="molecule type" value="Genomic_DNA"/>
</dbReference>
<dbReference type="GO" id="GO:0016705">
    <property type="term" value="F:oxidoreductase activity, acting on paired donors, with incorporation or reduction of molecular oxygen"/>
    <property type="evidence" value="ECO:0007669"/>
    <property type="project" value="InterPro"/>
</dbReference>
<dbReference type="EMBL" id="CAEZZP010000124">
    <property type="protein sequence ID" value="CAB4782572.1"/>
    <property type="molecule type" value="Genomic_DNA"/>
</dbReference>
<dbReference type="InterPro" id="IPR050766">
    <property type="entry name" value="Bact_Lucif_Oxidored"/>
</dbReference>
<dbReference type="NCBIfam" id="TIGR03558">
    <property type="entry name" value="oxido_grp_1"/>
    <property type="match status" value="1"/>
</dbReference>
<dbReference type="Gene3D" id="3.20.20.30">
    <property type="entry name" value="Luciferase-like domain"/>
    <property type="match status" value="1"/>
</dbReference>
<dbReference type="Pfam" id="PF00296">
    <property type="entry name" value="Bac_luciferase"/>
    <property type="match status" value="1"/>
</dbReference>
<evidence type="ECO:0000313" key="4">
    <source>
        <dbReference type="EMBL" id="CAB4782572.1"/>
    </source>
</evidence>
<dbReference type="PANTHER" id="PTHR30137">
    <property type="entry name" value="LUCIFERASE-LIKE MONOOXYGENASE"/>
    <property type="match status" value="1"/>
</dbReference>
<name>A0A6J6S834_9ZZZZ</name>
<evidence type="ECO:0000256" key="1">
    <source>
        <dbReference type="ARBA" id="ARBA00007789"/>
    </source>
</evidence>
<evidence type="ECO:0000259" key="2">
    <source>
        <dbReference type="Pfam" id="PF00296"/>
    </source>
</evidence>
<evidence type="ECO:0000313" key="8">
    <source>
        <dbReference type="EMBL" id="CAB5034564.1"/>
    </source>
</evidence>
<dbReference type="PANTHER" id="PTHR30137:SF6">
    <property type="entry name" value="LUCIFERASE-LIKE MONOOXYGENASE"/>
    <property type="match status" value="1"/>
</dbReference>
<dbReference type="InterPro" id="IPR036661">
    <property type="entry name" value="Luciferase-like_sf"/>
</dbReference>
<reference evidence="3" key="1">
    <citation type="submission" date="2020-05" db="EMBL/GenBank/DDBJ databases">
        <authorList>
            <person name="Chiriac C."/>
            <person name="Salcher M."/>
            <person name="Ghai R."/>
            <person name="Kavagutti S V."/>
        </authorList>
    </citation>
    <scope>NUCLEOTIDE SEQUENCE</scope>
</reference>
<dbReference type="AlphaFoldDB" id="A0A6J6S834"/>
<evidence type="ECO:0000313" key="5">
    <source>
        <dbReference type="EMBL" id="CAB4810526.1"/>
    </source>
</evidence>
<protein>
    <submittedName>
        <fullName evidence="3">Unannotated protein</fullName>
    </submittedName>
</protein>
<dbReference type="SUPFAM" id="SSF51679">
    <property type="entry name" value="Bacterial luciferase-like"/>
    <property type="match status" value="1"/>
</dbReference>
<dbReference type="EMBL" id="CAFAAL010000113">
    <property type="protein sequence ID" value="CAB4810526.1"/>
    <property type="molecule type" value="Genomic_DNA"/>
</dbReference>
<proteinExistence type="predicted"/>